<accession>A0A5B0QR74</accession>
<dbReference type="AlphaFoldDB" id="A0A5B0QR74"/>
<evidence type="ECO:0008006" key="4">
    <source>
        <dbReference type="Google" id="ProtNLM"/>
    </source>
</evidence>
<keyword evidence="3" id="KW-1185">Reference proteome</keyword>
<gene>
    <name evidence="2" type="ORF">PGT21_036219</name>
</gene>
<dbReference type="PANTHER" id="PTHR36223:SF5">
    <property type="entry name" value="BETA-LACTAMASE-TYPE TRANSPEPTIDASE FOLD DOMAIN CONTAINING PROTEIN"/>
    <property type="match status" value="1"/>
</dbReference>
<feature type="region of interest" description="Disordered" evidence="1">
    <location>
        <begin position="632"/>
        <end position="657"/>
    </location>
</feature>
<feature type="region of interest" description="Disordered" evidence="1">
    <location>
        <begin position="369"/>
        <end position="398"/>
    </location>
</feature>
<feature type="region of interest" description="Disordered" evidence="1">
    <location>
        <begin position="219"/>
        <end position="254"/>
    </location>
</feature>
<dbReference type="Proteomes" id="UP000324748">
    <property type="component" value="Unassembled WGS sequence"/>
</dbReference>
<evidence type="ECO:0000256" key="1">
    <source>
        <dbReference type="SAM" id="MobiDB-lite"/>
    </source>
</evidence>
<comment type="caution">
    <text evidence="2">The sequence shown here is derived from an EMBL/GenBank/DDBJ whole genome shotgun (WGS) entry which is preliminary data.</text>
</comment>
<dbReference type="EMBL" id="VSWC01000014">
    <property type="protein sequence ID" value="KAA1115415.1"/>
    <property type="molecule type" value="Genomic_DNA"/>
</dbReference>
<proteinExistence type="predicted"/>
<dbReference type="PANTHER" id="PTHR36223">
    <property type="entry name" value="BETA-LACTAMASE-TYPE TRANSPEPTIDASE FOLD DOMAIN CONTAINING PROTEIN"/>
    <property type="match status" value="1"/>
</dbReference>
<feature type="region of interest" description="Disordered" evidence="1">
    <location>
        <begin position="1"/>
        <end position="29"/>
    </location>
</feature>
<evidence type="ECO:0000313" key="3">
    <source>
        <dbReference type="Proteomes" id="UP000324748"/>
    </source>
</evidence>
<evidence type="ECO:0000313" key="2">
    <source>
        <dbReference type="EMBL" id="KAA1115415.1"/>
    </source>
</evidence>
<feature type="compositionally biased region" description="Polar residues" evidence="1">
    <location>
        <begin position="320"/>
        <end position="336"/>
    </location>
</feature>
<feature type="compositionally biased region" description="Low complexity" evidence="1">
    <location>
        <begin position="308"/>
        <end position="319"/>
    </location>
</feature>
<feature type="compositionally biased region" description="Polar residues" evidence="1">
    <location>
        <begin position="236"/>
        <end position="250"/>
    </location>
</feature>
<feature type="compositionally biased region" description="Polar residues" evidence="1">
    <location>
        <begin position="1"/>
        <end position="27"/>
    </location>
</feature>
<sequence length="657" mass="72500">MPINSASGASCQINLLQPSPSAGSPSIRTPCEEYDHQTTLDPTTGAIQEMVTIQSQQASPFGILIDIKPTAYSSLKQQQQQQHPTNPLQSSTHDHQLMIIPEDYACKIILDGIRVGSYRHPKSASCSKKHITRIVPADGLTFQALQFAKLNLVDPDDYDDNNHQSLVSTDPIDRICEDETVIRALGTIHIDVFRCTLVAQPRRITTLTTTIVPPVKPPTITSNQMKFSERSKKARLSTSAGLAQQATSRAPPSEMRWLDQSIDPFPFLQVARRIHPGSKKPMTGFGENTVGGFTDASEVPLLTDDPSQHQQQDSNSSQQRTATSGQGMNNSNQGAGATSDRVEQLAGELAGMKEAMACMMFLMENSPAFQQQTPPAPKPPHAPVNRQTHDVPPHLSASVPTQVSAPAAAVPSASYHAPAAPEFDHLSRLEPLKIKDLWFSGDSAHLLSFLRHIRDFLRPRSSLFQSESCRIVWISRHFGHHPLDHRKQPSPVENWYNSLIIDNARQKGVFSMYADLDGVEFTHPALLSVESFLDGLISIFGDKFMKENAKRVLAACKQRNLTIGEYNSQFKSLVYLVEDVEDTRIEKYVQGLNPRIIRQAMGKQWREARSLDARMELASEAAAELDLLAQLPPEPAAGTPLPSLSSNRPGFHPPPPQ</sequence>
<reference evidence="2 3" key="1">
    <citation type="submission" date="2019-05" db="EMBL/GenBank/DDBJ databases">
        <title>Emergence of the Ug99 lineage of the wheat stem rust pathogen through somatic hybridization.</title>
        <authorList>
            <person name="Li F."/>
            <person name="Upadhyaya N.M."/>
            <person name="Sperschneider J."/>
            <person name="Matny O."/>
            <person name="Nguyen-Phuc H."/>
            <person name="Mago R."/>
            <person name="Raley C."/>
            <person name="Miller M.E."/>
            <person name="Silverstein K.A.T."/>
            <person name="Henningsen E."/>
            <person name="Hirsch C.D."/>
            <person name="Visser B."/>
            <person name="Pretorius Z.A."/>
            <person name="Steffenson B.J."/>
            <person name="Schwessinger B."/>
            <person name="Dodds P.N."/>
            <person name="Figueroa M."/>
        </authorList>
    </citation>
    <scope>NUCLEOTIDE SEQUENCE [LARGE SCALE GENOMIC DNA]</scope>
    <source>
        <strain evidence="2">21-0</strain>
    </source>
</reference>
<protein>
    <recommendedName>
        <fullName evidence="4">Retrotransposon gag domain-containing protein</fullName>
    </recommendedName>
</protein>
<feature type="region of interest" description="Disordered" evidence="1">
    <location>
        <begin position="276"/>
        <end position="341"/>
    </location>
</feature>
<name>A0A5B0QR74_PUCGR</name>
<organism evidence="2 3">
    <name type="scientific">Puccinia graminis f. sp. tritici</name>
    <dbReference type="NCBI Taxonomy" id="56615"/>
    <lineage>
        <taxon>Eukaryota</taxon>
        <taxon>Fungi</taxon>
        <taxon>Dikarya</taxon>
        <taxon>Basidiomycota</taxon>
        <taxon>Pucciniomycotina</taxon>
        <taxon>Pucciniomycetes</taxon>
        <taxon>Pucciniales</taxon>
        <taxon>Pucciniaceae</taxon>
        <taxon>Puccinia</taxon>
    </lineage>
</organism>